<evidence type="ECO:0000313" key="1">
    <source>
        <dbReference type="EMBL" id="KAJ8647553.1"/>
    </source>
</evidence>
<keyword evidence="2" id="KW-1185">Reference proteome</keyword>
<dbReference type="Proteomes" id="UP001234297">
    <property type="component" value="Chromosome 1"/>
</dbReference>
<organism evidence="1 2">
    <name type="scientific">Persea americana</name>
    <name type="common">Avocado</name>
    <dbReference type="NCBI Taxonomy" id="3435"/>
    <lineage>
        <taxon>Eukaryota</taxon>
        <taxon>Viridiplantae</taxon>
        <taxon>Streptophyta</taxon>
        <taxon>Embryophyta</taxon>
        <taxon>Tracheophyta</taxon>
        <taxon>Spermatophyta</taxon>
        <taxon>Magnoliopsida</taxon>
        <taxon>Magnoliidae</taxon>
        <taxon>Laurales</taxon>
        <taxon>Lauraceae</taxon>
        <taxon>Persea</taxon>
    </lineage>
</organism>
<gene>
    <name evidence="1" type="ORF">MRB53_000576</name>
</gene>
<comment type="caution">
    <text evidence="1">The sequence shown here is derived from an EMBL/GenBank/DDBJ whole genome shotgun (WGS) entry which is preliminary data.</text>
</comment>
<name>A0ACC2MPX2_PERAE</name>
<reference evidence="1 2" key="1">
    <citation type="journal article" date="2022" name="Hortic Res">
        <title>A haplotype resolved chromosomal level avocado genome allows analysis of novel avocado genes.</title>
        <authorList>
            <person name="Nath O."/>
            <person name="Fletcher S.J."/>
            <person name="Hayward A."/>
            <person name="Shaw L.M."/>
            <person name="Masouleh A.K."/>
            <person name="Furtado A."/>
            <person name="Henry R.J."/>
            <person name="Mitter N."/>
        </authorList>
    </citation>
    <scope>NUCLEOTIDE SEQUENCE [LARGE SCALE GENOMIC DNA]</scope>
    <source>
        <strain evidence="2">cv. Hass</strain>
    </source>
</reference>
<sequence length="152" mass="17861">MVEDLSKNGKLRNMLSICTPIWRKKQKKVSIALGLLTSELSEEPWRGNVINFSVNPQLHIIEWKTLQEKVEFIEDMEFDYEIDFLKVFNRILDVAVAAKLEEEKLVKRMFVFCCFDFNDGRKIRGMRIMLPSRISTRSRVMGHLCRTLCFGI</sequence>
<dbReference type="EMBL" id="CM056809">
    <property type="protein sequence ID" value="KAJ8647553.1"/>
    <property type="molecule type" value="Genomic_DNA"/>
</dbReference>
<accession>A0ACC2MPX2</accession>
<protein>
    <submittedName>
        <fullName evidence="1">Uncharacterized protein</fullName>
    </submittedName>
</protein>
<evidence type="ECO:0000313" key="2">
    <source>
        <dbReference type="Proteomes" id="UP001234297"/>
    </source>
</evidence>
<proteinExistence type="predicted"/>